<name>A0A7E4VMP6_PANRE</name>
<accession>A0A7E4VMP6</accession>
<dbReference type="Proteomes" id="UP000492821">
    <property type="component" value="Unassembled WGS sequence"/>
</dbReference>
<reference evidence="1" key="1">
    <citation type="journal article" date="2013" name="Genetics">
        <title>The draft genome and transcriptome of Panagrellus redivivus are shaped by the harsh demands of a free-living lifestyle.</title>
        <authorList>
            <person name="Srinivasan J."/>
            <person name="Dillman A.R."/>
            <person name="Macchietto M.G."/>
            <person name="Heikkinen L."/>
            <person name="Lakso M."/>
            <person name="Fracchia K.M."/>
            <person name="Antoshechkin I."/>
            <person name="Mortazavi A."/>
            <person name="Wong G."/>
            <person name="Sternberg P.W."/>
        </authorList>
    </citation>
    <scope>NUCLEOTIDE SEQUENCE [LARGE SCALE GENOMIC DNA]</scope>
    <source>
        <strain evidence="1">MT8872</strain>
    </source>
</reference>
<keyword evidence="1" id="KW-1185">Reference proteome</keyword>
<evidence type="ECO:0000313" key="2">
    <source>
        <dbReference type="WBParaSite" id="Pan_g22726.t1"/>
    </source>
</evidence>
<organism evidence="1 2">
    <name type="scientific">Panagrellus redivivus</name>
    <name type="common">Microworm</name>
    <dbReference type="NCBI Taxonomy" id="6233"/>
    <lineage>
        <taxon>Eukaryota</taxon>
        <taxon>Metazoa</taxon>
        <taxon>Ecdysozoa</taxon>
        <taxon>Nematoda</taxon>
        <taxon>Chromadorea</taxon>
        <taxon>Rhabditida</taxon>
        <taxon>Tylenchina</taxon>
        <taxon>Panagrolaimomorpha</taxon>
        <taxon>Panagrolaimoidea</taxon>
        <taxon>Panagrolaimidae</taxon>
        <taxon>Panagrellus</taxon>
    </lineage>
</organism>
<proteinExistence type="predicted"/>
<dbReference type="WBParaSite" id="Pan_g22726.t1">
    <property type="protein sequence ID" value="Pan_g22726.t1"/>
    <property type="gene ID" value="Pan_g22726"/>
</dbReference>
<sequence length="182" mass="20786">MVLLKQKKLTLKAPSVWRNAVNVMTNDVKHGLLHSFLRHHRQWETAVPQLSIIKAQLPSGFQELITKVTTSGLQTLTRATAEEELQRVLKNPTSELKDTLCKAQELMHQFLDVHLPSNSSANIALNKKGQKQARFTVPWRRGTRTLVIGTIEDCQKARTKVDKIEYITTMYFESAPSKKLRK</sequence>
<evidence type="ECO:0000313" key="1">
    <source>
        <dbReference type="Proteomes" id="UP000492821"/>
    </source>
</evidence>
<reference evidence="2" key="2">
    <citation type="submission" date="2020-10" db="UniProtKB">
        <authorList>
            <consortium name="WormBaseParasite"/>
        </authorList>
    </citation>
    <scope>IDENTIFICATION</scope>
</reference>
<dbReference type="AlphaFoldDB" id="A0A7E4VMP6"/>
<protein>
    <submittedName>
        <fullName evidence="2">KH domain-containing protein</fullName>
    </submittedName>
</protein>